<accession>A0A975B641</accession>
<dbReference type="AlphaFoldDB" id="A0A975B641"/>
<keyword evidence="5" id="KW-1185">Reference proteome</keyword>
<dbReference type="Proteomes" id="UP000663720">
    <property type="component" value="Chromosome"/>
</dbReference>
<proteinExistence type="predicted"/>
<organism evidence="4 5">
    <name type="scientific">Desulfonema limicola</name>
    <dbReference type="NCBI Taxonomy" id="45656"/>
    <lineage>
        <taxon>Bacteria</taxon>
        <taxon>Pseudomonadati</taxon>
        <taxon>Thermodesulfobacteriota</taxon>
        <taxon>Desulfobacteria</taxon>
        <taxon>Desulfobacterales</taxon>
        <taxon>Desulfococcaceae</taxon>
        <taxon>Desulfonema</taxon>
    </lineage>
</organism>
<evidence type="ECO:0000256" key="2">
    <source>
        <dbReference type="PROSITE-ProRule" id="PRU00169"/>
    </source>
</evidence>
<dbReference type="SUPFAM" id="SSF52172">
    <property type="entry name" value="CheY-like"/>
    <property type="match status" value="1"/>
</dbReference>
<dbReference type="Pfam" id="PF00072">
    <property type="entry name" value="Response_reg"/>
    <property type="match status" value="1"/>
</dbReference>
<feature type="modified residue" description="4-aspartylphosphate" evidence="2">
    <location>
        <position position="52"/>
    </location>
</feature>
<dbReference type="PANTHER" id="PTHR44591:SF23">
    <property type="entry name" value="CHEY SUBFAMILY"/>
    <property type="match status" value="1"/>
</dbReference>
<gene>
    <name evidence="4" type="ORF">dnl_17940</name>
</gene>
<reference evidence="4" key="1">
    <citation type="journal article" date="2021" name="Microb. Physiol.">
        <title>Proteogenomic Insights into the Physiology of Marine, Sulfate-Reducing, Filamentous Desulfonema limicola and Desulfonema magnum.</title>
        <authorList>
            <person name="Schnaars V."/>
            <person name="Wohlbrand L."/>
            <person name="Scheve S."/>
            <person name="Hinrichs C."/>
            <person name="Reinhardt R."/>
            <person name="Rabus R."/>
        </authorList>
    </citation>
    <scope>NUCLEOTIDE SEQUENCE</scope>
    <source>
        <strain evidence="4">5ac10</strain>
    </source>
</reference>
<dbReference type="RefSeq" id="WP_207691269.1">
    <property type="nucleotide sequence ID" value="NZ_CP061799.1"/>
</dbReference>
<dbReference type="Gene3D" id="3.40.50.2300">
    <property type="match status" value="1"/>
</dbReference>
<dbReference type="InterPro" id="IPR050595">
    <property type="entry name" value="Bact_response_regulator"/>
</dbReference>
<name>A0A975B641_9BACT</name>
<dbReference type="InterPro" id="IPR001789">
    <property type="entry name" value="Sig_transdc_resp-reg_receiver"/>
</dbReference>
<feature type="domain" description="Response regulatory" evidence="3">
    <location>
        <begin position="3"/>
        <end position="120"/>
    </location>
</feature>
<evidence type="ECO:0000259" key="3">
    <source>
        <dbReference type="PROSITE" id="PS50110"/>
    </source>
</evidence>
<dbReference type="PANTHER" id="PTHR44591">
    <property type="entry name" value="STRESS RESPONSE REGULATOR PROTEIN 1"/>
    <property type="match status" value="1"/>
</dbReference>
<dbReference type="PROSITE" id="PS50110">
    <property type="entry name" value="RESPONSE_REGULATORY"/>
    <property type="match status" value="1"/>
</dbReference>
<dbReference type="SMART" id="SM00448">
    <property type="entry name" value="REC"/>
    <property type="match status" value="1"/>
</dbReference>
<dbReference type="InterPro" id="IPR011006">
    <property type="entry name" value="CheY-like_superfamily"/>
</dbReference>
<keyword evidence="1 2" id="KW-0597">Phosphoprotein</keyword>
<dbReference type="EMBL" id="CP061799">
    <property type="protein sequence ID" value="QTA79523.1"/>
    <property type="molecule type" value="Genomic_DNA"/>
</dbReference>
<evidence type="ECO:0000256" key="1">
    <source>
        <dbReference type="ARBA" id="ARBA00022553"/>
    </source>
</evidence>
<evidence type="ECO:0000313" key="4">
    <source>
        <dbReference type="EMBL" id="QTA79523.1"/>
    </source>
</evidence>
<dbReference type="KEGG" id="dli:dnl_17940"/>
<protein>
    <submittedName>
        <fullName evidence="4">Two component system response regulator</fullName>
    </submittedName>
</protein>
<dbReference type="GO" id="GO:0000160">
    <property type="term" value="P:phosphorelay signal transduction system"/>
    <property type="evidence" value="ECO:0007669"/>
    <property type="project" value="InterPro"/>
</dbReference>
<sequence>MAHILIIDDDDGFRKMVRYMLEKEGYDVFEASDGNKGIKIYQDQEIDLVITDIFMPDKEGIETIIELRRDNPDIKIIAVSGGGWKGDFDALKIAEAFGVQKAFEKPFERKEIIDTIKELLNP</sequence>
<evidence type="ECO:0000313" key="5">
    <source>
        <dbReference type="Proteomes" id="UP000663720"/>
    </source>
</evidence>